<gene>
    <name evidence="1" type="ORF">GLOIN_2v1783180</name>
</gene>
<sequence>MNLKDYCYNNNICRGTTSTESNLQSAVIKTIVQPLASDRPTTPHYNYKFINC</sequence>
<keyword evidence="2" id="KW-1185">Reference proteome</keyword>
<accession>A0A2P4PFQ2</accession>
<reference evidence="1 2" key="2">
    <citation type="journal article" date="2018" name="New Phytol.">
        <title>High intraspecific genome diversity in the model arbuscular mycorrhizal symbiont Rhizophagus irregularis.</title>
        <authorList>
            <person name="Chen E.C.H."/>
            <person name="Morin E."/>
            <person name="Beaudet D."/>
            <person name="Noel J."/>
            <person name="Yildirir G."/>
            <person name="Ndikumana S."/>
            <person name="Charron P."/>
            <person name="St-Onge C."/>
            <person name="Giorgi J."/>
            <person name="Kruger M."/>
            <person name="Marton T."/>
            <person name="Ropars J."/>
            <person name="Grigoriev I.V."/>
            <person name="Hainaut M."/>
            <person name="Henrissat B."/>
            <person name="Roux C."/>
            <person name="Martin F."/>
            <person name="Corradi N."/>
        </authorList>
    </citation>
    <scope>NUCLEOTIDE SEQUENCE [LARGE SCALE GENOMIC DNA]</scope>
    <source>
        <strain evidence="1 2">DAOM 197198</strain>
    </source>
</reference>
<dbReference type="EMBL" id="AUPC02000246">
    <property type="protein sequence ID" value="POG64211.1"/>
    <property type="molecule type" value="Genomic_DNA"/>
</dbReference>
<proteinExistence type="predicted"/>
<evidence type="ECO:0000313" key="1">
    <source>
        <dbReference type="EMBL" id="POG64211.1"/>
    </source>
</evidence>
<dbReference type="AlphaFoldDB" id="A0A2P4PFQ2"/>
<protein>
    <submittedName>
        <fullName evidence="1">Uncharacterized protein</fullName>
    </submittedName>
</protein>
<name>A0A2P4PFQ2_RHIID</name>
<comment type="caution">
    <text evidence="1">The sequence shown here is derived from an EMBL/GenBank/DDBJ whole genome shotgun (WGS) entry which is preliminary data.</text>
</comment>
<organism evidence="1 2">
    <name type="scientific">Rhizophagus irregularis (strain DAOM 181602 / DAOM 197198 / MUCL 43194)</name>
    <name type="common">Arbuscular mycorrhizal fungus</name>
    <name type="synonym">Glomus intraradices</name>
    <dbReference type="NCBI Taxonomy" id="747089"/>
    <lineage>
        <taxon>Eukaryota</taxon>
        <taxon>Fungi</taxon>
        <taxon>Fungi incertae sedis</taxon>
        <taxon>Mucoromycota</taxon>
        <taxon>Glomeromycotina</taxon>
        <taxon>Glomeromycetes</taxon>
        <taxon>Glomerales</taxon>
        <taxon>Glomeraceae</taxon>
        <taxon>Rhizophagus</taxon>
    </lineage>
</organism>
<dbReference type="Proteomes" id="UP000018888">
    <property type="component" value="Unassembled WGS sequence"/>
</dbReference>
<reference evidence="1 2" key="1">
    <citation type="journal article" date="2013" name="Proc. Natl. Acad. Sci. U.S.A.">
        <title>Genome of an arbuscular mycorrhizal fungus provides insight into the oldest plant symbiosis.</title>
        <authorList>
            <person name="Tisserant E."/>
            <person name="Malbreil M."/>
            <person name="Kuo A."/>
            <person name="Kohler A."/>
            <person name="Symeonidi A."/>
            <person name="Balestrini R."/>
            <person name="Charron P."/>
            <person name="Duensing N."/>
            <person name="Frei Dit Frey N."/>
            <person name="Gianinazzi-Pearson V."/>
            <person name="Gilbert L.B."/>
            <person name="Handa Y."/>
            <person name="Herr J.R."/>
            <person name="Hijri M."/>
            <person name="Koul R."/>
            <person name="Kawaguchi M."/>
            <person name="Krajinski F."/>
            <person name="Lammers P.J."/>
            <person name="Masclaux F.G."/>
            <person name="Murat C."/>
            <person name="Morin E."/>
            <person name="Ndikumana S."/>
            <person name="Pagni M."/>
            <person name="Petitpierre D."/>
            <person name="Requena N."/>
            <person name="Rosikiewicz P."/>
            <person name="Riley R."/>
            <person name="Saito K."/>
            <person name="San Clemente H."/>
            <person name="Shapiro H."/>
            <person name="van Tuinen D."/>
            <person name="Becard G."/>
            <person name="Bonfante P."/>
            <person name="Paszkowski U."/>
            <person name="Shachar-Hill Y.Y."/>
            <person name="Tuskan G.A."/>
            <person name="Young P.W."/>
            <person name="Sanders I.R."/>
            <person name="Henrissat B."/>
            <person name="Rensing S.A."/>
            <person name="Grigoriev I.V."/>
            <person name="Corradi N."/>
            <person name="Roux C."/>
            <person name="Martin F."/>
        </authorList>
    </citation>
    <scope>NUCLEOTIDE SEQUENCE [LARGE SCALE GENOMIC DNA]</scope>
    <source>
        <strain evidence="1 2">DAOM 197198</strain>
    </source>
</reference>
<evidence type="ECO:0000313" key="2">
    <source>
        <dbReference type="Proteomes" id="UP000018888"/>
    </source>
</evidence>